<comment type="similarity">
    <text evidence="1">Belongs to the glutamate-gated ion channel (TC 1.A.10.1) family.</text>
</comment>
<evidence type="ECO:0000256" key="1">
    <source>
        <dbReference type="ARBA" id="ARBA00008685"/>
    </source>
</evidence>
<keyword evidence="4" id="KW-1185">Reference proteome</keyword>
<dbReference type="Pfam" id="PF00060">
    <property type="entry name" value="Lig_chan"/>
    <property type="match status" value="1"/>
</dbReference>
<evidence type="ECO:0000313" key="4">
    <source>
        <dbReference type="Proteomes" id="UP000821853"/>
    </source>
</evidence>
<proteinExistence type="inferred from homology"/>
<protein>
    <recommendedName>
        <fullName evidence="2">Ionotropic glutamate receptor C-terminal domain-containing protein</fullName>
    </recommendedName>
</protein>
<evidence type="ECO:0000259" key="2">
    <source>
        <dbReference type="Pfam" id="PF00060"/>
    </source>
</evidence>
<dbReference type="GO" id="GO:0016020">
    <property type="term" value="C:membrane"/>
    <property type="evidence" value="ECO:0007669"/>
    <property type="project" value="InterPro"/>
</dbReference>
<reference evidence="3 4" key="1">
    <citation type="journal article" date="2020" name="Cell">
        <title>Large-Scale Comparative Analyses of Tick Genomes Elucidate Their Genetic Diversity and Vector Capacities.</title>
        <authorList>
            <consortium name="Tick Genome and Microbiome Consortium (TIGMIC)"/>
            <person name="Jia N."/>
            <person name="Wang J."/>
            <person name="Shi W."/>
            <person name="Du L."/>
            <person name="Sun Y."/>
            <person name="Zhan W."/>
            <person name="Jiang J.F."/>
            <person name="Wang Q."/>
            <person name="Zhang B."/>
            <person name="Ji P."/>
            <person name="Bell-Sakyi L."/>
            <person name="Cui X.M."/>
            <person name="Yuan T.T."/>
            <person name="Jiang B.G."/>
            <person name="Yang W.F."/>
            <person name="Lam T.T."/>
            <person name="Chang Q.C."/>
            <person name="Ding S.J."/>
            <person name="Wang X.J."/>
            <person name="Zhu J.G."/>
            <person name="Ruan X.D."/>
            <person name="Zhao L."/>
            <person name="Wei J.T."/>
            <person name="Ye R.Z."/>
            <person name="Que T.C."/>
            <person name="Du C.H."/>
            <person name="Zhou Y.H."/>
            <person name="Cheng J.X."/>
            <person name="Dai P.F."/>
            <person name="Guo W.B."/>
            <person name="Han X.H."/>
            <person name="Huang E.J."/>
            <person name="Li L.F."/>
            <person name="Wei W."/>
            <person name="Gao Y.C."/>
            <person name="Liu J.Z."/>
            <person name="Shao H.Z."/>
            <person name="Wang X."/>
            <person name="Wang C.C."/>
            <person name="Yang T.C."/>
            <person name="Huo Q.B."/>
            <person name="Li W."/>
            <person name="Chen H.Y."/>
            <person name="Chen S.E."/>
            <person name="Zhou L.G."/>
            <person name="Ni X.B."/>
            <person name="Tian J.H."/>
            <person name="Sheng Y."/>
            <person name="Liu T."/>
            <person name="Pan Y.S."/>
            <person name="Xia L.Y."/>
            <person name="Li J."/>
            <person name="Zhao F."/>
            <person name="Cao W.C."/>
        </authorList>
    </citation>
    <scope>NUCLEOTIDE SEQUENCE [LARGE SCALE GENOMIC DNA]</scope>
    <source>
        <strain evidence="3">HaeL-2018</strain>
    </source>
</reference>
<dbReference type="InterPro" id="IPR001320">
    <property type="entry name" value="Iontro_rcpt_C"/>
</dbReference>
<evidence type="ECO:0000313" key="3">
    <source>
        <dbReference type="EMBL" id="KAH9367429.1"/>
    </source>
</evidence>
<dbReference type="VEuPathDB" id="VectorBase:HLOH_044765"/>
<dbReference type="Gene3D" id="1.10.287.70">
    <property type="match status" value="1"/>
</dbReference>
<organism evidence="3 4">
    <name type="scientific">Haemaphysalis longicornis</name>
    <name type="common">Bush tick</name>
    <dbReference type="NCBI Taxonomy" id="44386"/>
    <lineage>
        <taxon>Eukaryota</taxon>
        <taxon>Metazoa</taxon>
        <taxon>Ecdysozoa</taxon>
        <taxon>Arthropoda</taxon>
        <taxon>Chelicerata</taxon>
        <taxon>Arachnida</taxon>
        <taxon>Acari</taxon>
        <taxon>Parasitiformes</taxon>
        <taxon>Ixodida</taxon>
        <taxon>Ixodoidea</taxon>
        <taxon>Ixodidae</taxon>
        <taxon>Haemaphysalinae</taxon>
        <taxon>Haemaphysalis</taxon>
    </lineage>
</organism>
<name>A0A9J6FWE7_HAELO</name>
<gene>
    <name evidence="3" type="ORF">HPB48_012223</name>
</gene>
<dbReference type="GO" id="GO:0015276">
    <property type="term" value="F:ligand-gated monoatomic ion channel activity"/>
    <property type="evidence" value="ECO:0007669"/>
    <property type="project" value="InterPro"/>
</dbReference>
<feature type="domain" description="Ionotropic glutamate receptor C-terminal" evidence="2">
    <location>
        <begin position="31"/>
        <end position="96"/>
    </location>
</feature>
<comment type="caution">
    <text evidence="3">The sequence shown here is derived from an EMBL/GenBank/DDBJ whole genome shotgun (WGS) entry which is preliminary data.</text>
</comment>
<dbReference type="Proteomes" id="UP000821853">
    <property type="component" value="Chromosome 2"/>
</dbReference>
<accession>A0A9J6FWE7</accession>
<sequence length="181" mass="19938">MLSLLLAWTGLVVLRRCTPRDKLVGTEPDAWFLMSTLIRQGELKCEYRTLSFRVLLAAWLLLSLVASSSYSCLLLSFMTVPTYSPPVDTAQRLQAALKSGEYGAGTAKATAQHTLIEINKKGSDKALREKYAYIDTFRGLRAALHDRDAKGIEVSSGHLGTTIMSLAMHKGCFYRDAFSAA</sequence>
<dbReference type="AlphaFoldDB" id="A0A9J6FWE7"/>
<dbReference type="EMBL" id="JABSTR010000004">
    <property type="protein sequence ID" value="KAH9367429.1"/>
    <property type="molecule type" value="Genomic_DNA"/>
</dbReference>